<dbReference type="OrthoDB" id="8251210at2"/>
<dbReference type="AlphaFoldDB" id="A0A646KT84"/>
<dbReference type="GO" id="GO:0005524">
    <property type="term" value="F:ATP binding"/>
    <property type="evidence" value="ECO:0007669"/>
    <property type="project" value="UniProtKB-KW"/>
</dbReference>
<comment type="caution">
    <text evidence="3">The sequence shown here is derived from an EMBL/GenBank/DDBJ whole genome shotgun (WGS) entry which is preliminary data.</text>
</comment>
<keyword evidence="3" id="KW-0067">ATP-binding</keyword>
<dbReference type="Pfam" id="PF13191">
    <property type="entry name" value="AAA_16"/>
    <property type="match status" value="1"/>
</dbReference>
<keyword evidence="4" id="KW-1185">Reference proteome</keyword>
<organism evidence="3 4">
    <name type="scientific">Streptomyces jumonjinensis</name>
    <dbReference type="NCBI Taxonomy" id="1945"/>
    <lineage>
        <taxon>Bacteria</taxon>
        <taxon>Bacillati</taxon>
        <taxon>Actinomycetota</taxon>
        <taxon>Actinomycetes</taxon>
        <taxon>Kitasatosporales</taxon>
        <taxon>Streptomycetaceae</taxon>
        <taxon>Streptomyces</taxon>
    </lineage>
</organism>
<proteinExistence type="predicted"/>
<evidence type="ECO:0000259" key="2">
    <source>
        <dbReference type="Pfam" id="PF13191"/>
    </source>
</evidence>
<feature type="compositionally biased region" description="Low complexity" evidence="1">
    <location>
        <begin position="198"/>
        <end position="214"/>
    </location>
</feature>
<feature type="domain" description="Orc1-like AAA ATPase" evidence="2">
    <location>
        <begin position="265"/>
        <end position="455"/>
    </location>
</feature>
<name>A0A646KT84_STRJU</name>
<feature type="compositionally biased region" description="Low complexity" evidence="1">
    <location>
        <begin position="1"/>
        <end position="10"/>
    </location>
</feature>
<evidence type="ECO:0000313" key="3">
    <source>
        <dbReference type="EMBL" id="MQT05514.1"/>
    </source>
</evidence>
<feature type="region of interest" description="Disordered" evidence="1">
    <location>
        <begin position="981"/>
        <end position="1007"/>
    </location>
</feature>
<dbReference type="InterPro" id="IPR027417">
    <property type="entry name" value="P-loop_NTPase"/>
</dbReference>
<protein>
    <submittedName>
        <fullName evidence="3">ATP-binding protein</fullName>
    </submittedName>
</protein>
<feature type="compositionally biased region" description="Gly residues" evidence="1">
    <location>
        <begin position="1063"/>
        <end position="1088"/>
    </location>
</feature>
<feature type="region of interest" description="Disordered" evidence="1">
    <location>
        <begin position="1043"/>
        <end position="1098"/>
    </location>
</feature>
<feature type="compositionally biased region" description="Low complexity" evidence="1">
    <location>
        <begin position="1043"/>
        <end position="1062"/>
    </location>
</feature>
<dbReference type="InterPro" id="IPR041664">
    <property type="entry name" value="AAA_16"/>
</dbReference>
<sequence length="1098" mass="117061">MNRPRASSAPPHRRRPPSPNSWRWPSARCSGSPGTAGAATKAICGRSARRPRGRSVSTSPSEAVRIFTDRLRQELRAEGERAAEVPDVRRGYREAACLLTHFDPMMLRLPGEERASGGAVLELLDDCTTTGMKERAVWNLKADIREQTLRGLSGPDAARRVLERNIGALRYEPGPERVCLELLSGDGGGSGGGEGDGSETAAGALAGGRPPATGDGPGELADTLRAVLWLSMVPGMTGLPDVAGLQHRLEQARLLQPLERLVQQPFQGRTAELDRMRRFACARPAGGPGPGTDSPGLIIHGPGGMGKSTLLAKFLLDGIHGHTSGFPFAYIDFERPTLSVQEPITLIAEMARQLAIQYPDHHPELDALVDECHQTARSQREGQDRVTQLHGLATTRSVLGRSSSQEFQLLATERETGLIRRIAEILVRAVAGRDQGDAPFIMVIDSFEEAQYRGSPVLGRTWAIIASLLAGYPRLRVVVSGRSSIDHPMRFVIPEEIELAELDQSAAVGLLESCGVTDPAVARVLADRVGGHPLSLKLAARAAALAASEAEGTEELIRSLPARRDEFFRRVDQMLVQGVLYDRILHHIADPDVRRLAHPGLVLRVITPEIIKEVLAEPCGLRVRTPEEAARLFDELSRLDLVEPAGPGAVRHRADVRAIMLRLPGSDHTDVMRIVERRAVDFYAARDGLEERAEEIYHRLRLGENPRTVEERWLPGVERFLGGARQDMPQRAVALLTAKLGGDAPNQVMADADQEDWERIAAREVEDLLTQGFAEAAFTRLGERRPWTPCSPLHSLLAETLNRLGRQAEARATVSEAISSAGAGECAERQLELLLLSARLSEEAGDLANADHDLRRAEDIAVDLGQDLEAMGALLARARLAARAETAGGAHAELPDAGAGNELARKLRLLPADVLADQPVLVRAVASQVYTRDPGVLEHAVKIVGLPTDDEALETLGTAIRSAATRQPTLLGPLMGILRDAAGPTRAQPGEGAPPGPGGAGPSDTTGILRLARDRGTLDTLARRLLAVPDESGEIKAAVAAAMGAGTAGRPADQTGAPQGDDTGPGQGGGQGGGGGTGAGADSGSGSEGDGRVRPDSP</sequence>
<dbReference type="Gene3D" id="3.40.50.300">
    <property type="entry name" value="P-loop containing nucleotide triphosphate hydrolases"/>
    <property type="match status" value="1"/>
</dbReference>
<evidence type="ECO:0000313" key="4">
    <source>
        <dbReference type="Proteomes" id="UP000419138"/>
    </source>
</evidence>
<dbReference type="EMBL" id="VCLA01000202">
    <property type="protein sequence ID" value="MQT05514.1"/>
    <property type="molecule type" value="Genomic_DNA"/>
</dbReference>
<keyword evidence="3" id="KW-0547">Nucleotide-binding</keyword>
<dbReference type="CDD" id="cd01120">
    <property type="entry name" value="RecA-like_superfamily"/>
    <property type="match status" value="1"/>
</dbReference>
<dbReference type="SUPFAM" id="SSF52540">
    <property type="entry name" value="P-loop containing nucleoside triphosphate hydrolases"/>
    <property type="match status" value="1"/>
</dbReference>
<feature type="region of interest" description="Disordered" evidence="1">
    <location>
        <begin position="1"/>
        <end position="61"/>
    </location>
</feature>
<reference evidence="3 4" key="1">
    <citation type="submission" date="2019-05" db="EMBL/GenBank/DDBJ databases">
        <title>Comparative genomics and metabolomics analyses of clavulanic acid producing Streptomyces species provides insight into specialized metabolism and evolution of beta-lactam biosynthetic gene clusters.</title>
        <authorList>
            <person name="Moore M.A."/>
            <person name="Cruz-Morales P."/>
            <person name="Barona Gomez F."/>
            <person name="Kapil T."/>
        </authorList>
    </citation>
    <scope>NUCLEOTIDE SEQUENCE [LARGE SCALE GENOMIC DNA]</scope>
    <source>
        <strain evidence="3 4">NRRL 5741</strain>
    </source>
</reference>
<feature type="compositionally biased region" description="Basic and acidic residues" evidence="1">
    <location>
        <begin position="1089"/>
        <end position="1098"/>
    </location>
</feature>
<gene>
    <name evidence="3" type="ORF">FF041_37115</name>
</gene>
<dbReference type="Proteomes" id="UP000419138">
    <property type="component" value="Unassembled WGS sequence"/>
</dbReference>
<feature type="region of interest" description="Disordered" evidence="1">
    <location>
        <begin position="184"/>
        <end position="217"/>
    </location>
</feature>
<accession>A0A646KT84</accession>
<evidence type="ECO:0000256" key="1">
    <source>
        <dbReference type="SAM" id="MobiDB-lite"/>
    </source>
</evidence>
<feature type="compositionally biased region" description="Gly residues" evidence="1">
    <location>
        <begin position="185"/>
        <end position="195"/>
    </location>
</feature>